<name>A0ACC4ZZI6_9BACL</name>
<reference evidence="1 2" key="1">
    <citation type="journal article" date="2016" name="Front. Microbiol.">
        <title>Genomic Resource of Rice Seed Associated Bacteria.</title>
        <authorList>
            <person name="Midha S."/>
            <person name="Bansal K."/>
            <person name="Sharma S."/>
            <person name="Kumar N."/>
            <person name="Patil P.P."/>
            <person name="Chaudhry V."/>
            <person name="Patil P.B."/>
        </authorList>
    </citation>
    <scope>NUCLEOTIDE SEQUENCE [LARGE SCALE GENOMIC DNA]</scope>
    <source>
        <strain evidence="1 2">NS115</strain>
    </source>
</reference>
<comment type="caution">
    <text evidence="1">The sequence shown here is derived from an EMBL/GenBank/DDBJ whole genome shotgun (WGS) entry which is preliminary data.</text>
</comment>
<protein>
    <submittedName>
        <fullName evidence="1">Uncharacterized protein</fullName>
    </submittedName>
</protein>
<organism evidence="1 2">
    <name type="scientific">Paenibacillus jamilae</name>
    <dbReference type="NCBI Taxonomy" id="114136"/>
    <lineage>
        <taxon>Bacteria</taxon>
        <taxon>Bacillati</taxon>
        <taxon>Bacillota</taxon>
        <taxon>Bacilli</taxon>
        <taxon>Bacillales</taxon>
        <taxon>Paenibacillaceae</taxon>
        <taxon>Paenibacillus</taxon>
    </lineage>
</organism>
<evidence type="ECO:0000313" key="1">
    <source>
        <dbReference type="EMBL" id="KTS84429.1"/>
    </source>
</evidence>
<proteinExistence type="predicted"/>
<sequence length="219" mass="25260">MAQLNNELINELSVMFAKTKSGEVFTDLLEQLRPMIFNEAIKAERRYGLDRNEMISEYTEDVWQAVNSDAALKFDGTSNFAQRFHTFFKKSLVDKLRYYGCEKRSAMSTVSMDNMLRPTHEMDEAFRDLHFTEIGLTPQKLTLEDELIGSDWVNETLAGFRRSNERDGLIIQLIYDGYENDEVAQALGSPTYSQNIRQVVSRAKAKFKKFIENQNPLSA</sequence>
<accession>A0ACC4ZZI6</accession>
<keyword evidence="2" id="KW-1185">Reference proteome</keyword>
<evidence type="ECO:0000313" key="2">
    <source>
        <dbReference type="Proteomes" id="UP000074866"/>
    </source>
</evidence>
<dbReference type="Proteomes" id="UP000074866">
    <property type="component" value="Unassembled WGS sequence"/>
</dbReference>
<dbReference type="EMBL" id="LDRX01000015">
    <property type="protein sequence ID" value="KTS84429.1"/>
    <property type="molecule type" value="Genomic_DNA"/>
</dbReference>
<gene>
    <name evidence="1" type="ORF">NS115_03595</name>
</gene>